<dbReference type="Proteomes" id="UP000054342">
    <property type="component" value="Unassembled WGS sequence"/>
</dbReference>
<sequence>MARRPPNLTSSSSMGDENTLRRSSNDIPNPNVFSDDYAIDPADFSFDLRPIDSIDSIDNRPEELSLDLNGNLRGHTREYLPSGLPGHRLSLNYPFVSNRKSTADQSADPHRAVSTSSRSMADSRRTLSTSSRFSIPRSQSPYRGPTAPSQPYGMYTQMTRASSIASESTIRPIERPLSNGGPEHPYSMYPQNTVPEEDMADTHVAVGFPVLGSSSSGDEVGDIIGSDGHVEQLPPYSRYADNVIAKGDMATLEQQAVSPSQDSRSAPLVPPAAATSASDVELTAVGAGASTDEVARKEGLVQKRLRRICCGLPVWTWIILMVVVCLAAVLGGVIGGVVGNQKGAQRAAASAASATTTVWLDADPASTGPTTPPCPTGHWTIPLNQTDQVDTCVVNPALSNVWDCMNKAKLGISVFESIDQGGPLLSVAFDDYSLRPQLFRYGPQPPDFNGSSFGLKPFMDKDDDELGVALFFSALFDKIVIFPSDAISPSDAGTKRSVSISQLSKRGADKANEPDWMSTLLSIGEQPWFCFWNSTISEFWIFLGQDMDNNASSATTTAASSMQTGPPPQSSSGASSSPYGSPMYTPPATQSSKNYPSQTTSAPSEKTSDGYWDGSKVRRRGSDSSSNFPKLVKMVQKRKPGSNVPPYCQQMQVLNNWQIMPIPTVPTVTIDESEYAPQSTSPSRRAVRPRSDMTEQLGSNCICEWFSV</sequence>
<dbReference type="RefSeq" id="XP_013313630.1">
    <property type="nucleotide sequence ID" value="XM_013458176.1"/>
</dbReference>
<gene>
    <name evidence="4" type="ORF">PV05_08645</name>
</gene>
<evidence type="ECO:0000313" key="4">
    <source>
        <dbReference type="EMBL" id="KIW53046.1"/>
    </source>
</evidence>
<feature type="region of interest" description="Disordered" evidence="1">
    <location>
        <begin position="1"/>
        <end position="34"/>
    </location>
</feature>
<dbReference type="OrthoDB" id="514070at2759"/>
<feature type="compositionally biased region" description="Polar residues" evidence="1">
    <location>
        <begin position="7"/>
        <end position="17"/>
    </location>
</feature>
<proteinExistence type="predicted"/>
<dbReference type="AlphaFoldDB" id="A0A0D2BKN8"/>
<organism evidence="4 5">
    <name type="scientific">Exophiala xenobiotica</name>
    <dbReference type="NCBI Taxonomy" id="348802"/>
    <lineage>
        <taxon>Eukaryota</taxon>
        <taxon>Fungi</taxon>
        <taxon>Dikarya</taxon>
        <taxon>Ascomycota</taxon>
        <taxon>Pezizomycotina</taxon>
        <taxon>Eurotiomycetes</taxon>
        <taxon>Chaetothyriomycetidae</taxon>
        <taxon>Chaetothyriales</taxon>
        <taxon>Herpotrichiellaceae</taxon>
        <taxon>Exophiala</taxon>
    </lineage>
</organism>
<name>A0A0D2BKN8_9EURO</name>
<keyword evidence="2" id="KW-0812">Transmembrane</keyword>
<evidence type="ECO:0000256" key="1">
    <source>
        <dbReference type="SAM" id="MobiDB-lite"/>
    </source>
</evidence>
<feature type="region of interest" description="Disordered" evidence="1">
    <location>
        <begin position="254"/>
        <end position="274"/>
    </location>
</feature>
<dbReference type="STRING" id="348802.A0A0D2BKN8"/>
<dbReference type="Pfam" id="PF25130">
    <property type="entry name" value="DUF7820"/>
    <property type="match status" value="1"/>
</dbReference>
<feature type="compositionally biased region" description="Low complexity" evidence="1">
    <location>
        <begin position="552"/>
        <end position="583"/>
    </location>
</feature>
<keyword evidence="2" id="KW-1133">Transmembrane helix</keyword>
<accession>A0A0D2BKN8</accession>
<dbReference type="PANTHER" id="PTHR42078">
    <property type="entry name" value="GLUCAN 1, 4-ALPHA-GLUCOSIDASE"/>
    <property type="match status" value="1"/>
</dbReference>
<evidence type="ECO:0000256" key="2">
    <source>
        <dbReference type="SAM" id="Phobius"/>
    </source>
</evidence>
<feature type="compositionally biased region" description="Polar residues" evidence="1">
    <location>
        <begin position="254"/>
        <end position="264"/>
    </location>
</feature>
<feature type="region of interest" description="Disordered" evidence="1">
    <location>
        <begin position="100"/>
        <end position="153"/>
    </location>
</feature>
<feature type="compositionally biased region" description="Polar residues" evidence="1">
    <location>
        <begin position="587"/>
        <end position="605"/>
    </location>
</feature>
<dbReference type="PANTHER" id="PTHR42078:SF1">
    <property type="entry name" value="GLUCAN 1, 4-ALPHA-GLUCOSIDASE"/>
    <property type="match status" value="1"/>
</dbReference>
<dbReference type="HOGENOM" id="CLU_011816_1_0_1"/>
<reference evidence="4 5" key="1">
    <citation type="submission" date="2015-01" db="EMBL/GenBank/DDBJ databases">
        <title>The Genome Sequence of Exophiala xenobiotica CBS118157.</title>
        <authorList>
            <consortium name="The Broad Institute Genomics Platform"/>
            <person name="Cuomo C."/>
            <person name="de Hoog S."/>
            <person name="Gorbushina A."/>
            <person name="Stielow B."/>
            <person name="Teixiera M."/>
            <person name="Abouelleil A."/>
            <person name="Chapman S.B."/>
            <person name="Priest M."/>
            <person name="Young S.K."/>
            <person name="Wortman J."/>
            <person name="Nusbaum C."/>
            <person name="Birren B."/>
        </authorList>
    </citation>
    <scope>NUCLEOTIDE SEQUENCE [LARGE SCALE GENOMIC DNA]</scope>
    <source>
        <strain evidence="4 5">CBS 118157</strain>
    </source>
</reference>
<dbReference type="InterPro" id="IPR056722">
    <property type="entry name" value="DUF7820"/>
</dbReference>
<dbReference type="EMBL" id="KN847321">
    <property type="protein sequence ID" value="KIW53046.1"/>
    <property type="molecule type" value="Genomic_DNA"/>
</dbReference>
<keyword evidence="2" id="KW-0472">Membrane</keyword>
<evidence type="ECO:0000313" key="5">
    <source>
        <dbReference type="Proteomes" id="UP000054342"/>
    </source>
</evidence>
<protein>
    <recommendedName>
        <fullName evidence="3">DUF7820 domain-containing protein</fullName>
    </recommendedName>
</protein>
<feature type="region of interest" description="Disordered" evidence="1">
    <location>
        <begin position="552"/>
        <end position="629"/>
    </location>
</feature>
<feature type="domain" description="DUF7820" evidence="3">
    <location>
        <begin position="355"/>
        <end position="707"/>
    </location>
</feature>
<dbReference type="GeneID" id="25330553"/>
<keyword evidence="5" id="KW-1185">Reference proteome</keyword>
<evidence type="ECO:0000259" key="3">
    <source>
        <dbReference type="Pfam" id="PF25130"/>
    </source>
</evidence>
<feature type="transmembrane region" description="Helical" evidence="2">
    <location>
        <begin position="314"/>
        <end position="338"/>
    </location>
</feature>